<dbReference type="PATRIC" id="fig|1359161.3.peg.774"/>
<evidence type="ECO:0000256" key="1">
    <source>
        <dbReference type="SAM" id="Phobius"/>
    </source>
</evidence>
<protein>
    <submittedName>
        <fullName evidence="2">Putative membrane protein</fullName>
    </submittedName>
</protein>
<keyword evidence="1" id="KW-0812">Transmembrane</keyword>
<keyword evidence="1" id="KW-1133">Transmembrane helix</keyword>
<evidence type="ECO:0000313" key="3">
    <source>
        <dbReference type="Proteomes" id="UP000033754"/>
    </source>
</evidence>
<keyword evidence="1" id="KW-0472">Membrane</keyword>
<dbReference type="EMBL" id="LANT01000003">
    <property type="protein sequence ID" value="KJV66136.1"/>
    <property type="molecule type" value="Genomic_DNA"/>
</dbReference>
<comment type="caution">
    <text evidence="2">The sequence shown here is derived from an EMBL/GenBank/DDBJ whole genome shotgun (WGS) entry which is preliminary data.</text>
</comment>
<sequence length="38" mass="4497">MNQSSERHFSVVNLFLIQWIPKMFIILGIVMVTNGNRY</sequence>
<accession>A0A0F3NEH3</accession>
<feature type="transmembrane region" description="Helical" evidence="1">
    <location>
        <begin position="12"/>
        <end position="32"/>
    </location>
</feature>
<dbReference type="AlphaFoldDB" id="A0A0F3NEH3"/>
<dbReference type="Proteomes" id="UP000033754">
    <property type="component" value="Unassembled WGS sequence"/>
</dbReference>
<gene>
    <name evidence="2" type="ORF">EPHNCH_0690</name>
</gene>
<name>A0A0F3NEH3_ANAPH</name>
<proteinExistence type="predicted"/>
<organism evidence="2 3">
    <name type="scientific">Anaplasma phagocytophilum str. NCH-1</name>
    <dbReference type="NCBI Taxonomy" id="1359161"/>
    <lineage>
        <taxon>Bacteria</taxon>
        <taxon>Pseudomonadati</taxon>
        <taxon>Pseudomonadota</taxon>
        <taxon>Alphaproteobacteria</taxon>
        <taxon>Rickettsiales</taxon>
        <taxon>Anaplasmataceae</taxon>
        <taxon>Anaplasma</taxon>
        <taxon>phagocytophilum group</taxon>
    </lineage>
</organism>
<reference evidence="2 3" key="1">
    <citation type="submission" date="2015-01" db="EMBL/GenBank/DDBJ databases">
        <title>Genome Sequencing of Rickettsiales.</title>
        <authorList>
            <person name="Daugherty S.C."/>
            <person name="Su Q."/>
            <person name="Abolude K."/>
            <person name="Beier-Sexton M."/>
            <person name="Carlyon J.A."/>
            <person name="Carter R."/>
            <person name="Day N.P."/>
            <person name="Dumler S.J."/>
            <person name="Dyachenko V."/>
            <person name="Godinez A."/>
            <person name="Kurtti T.J."/>
            <person name="Lichay M."/>
            <person name="Mullins K.E."/>
            <person name="Ott S."/>
            <person name="Pappas-Brown V."/>
            <person name="Paris D.H."/>
            <person name="Patel P."/>
            <person name="Richards A.L."/>
            <person name="Sadzewicz L."/>
            <person name="Sears K."/>
            <person name="Seidman D."/>
            <person name="Sengamalay N."/>
            <person name="Stenos J."/>
            <person name="Tallon L.J."/>
            <person name="Vincent G."/>
            <person name="Fraser C.M."/>
            <person name="Munderloh U."/>
            <person name="Dunning-Hotopp J.C."/>
        </authorList>
    </citation>
    <scope>NUCLEOTIDE SEQUENCE [LARGE SCALE GENOMIC DNA]</scope>
    <source>
        <strain evidence="2 3">NCH-1</strain>
    </source>
</reference>
<evidence type="ECO:0000313" key="2">
    <source>
        <dbReference type="EMBL" id="KJV66136.1"/>
    </source>
</evidence>